<feature type="chain" id="PRO_5042236094" evidence="2">
    <location>
        <begin position="24"/>
        <end position="762"/>
    </location>
</feature>
<accession>A0AAD5LKE6</accession>
<dbReference type="PANTHER" id="PTHR33488:SF2">
    <property type="entry name" value="EARLY ENDOSOME ANTIGEN 1-LIKE"/>
    <property type="match status" value="1"/>
</dbReference>
<reference evidence="3 4" key="1">
    <citation type="submission" date="2022-05" db="EMBL/GenBank/DDBJ databases">
        <title>A multi-omics perspective on studying reproductive biology in Daphnia sinensis.</title>
        <authorList>
            <person name="Jia J."/>
        </authorList>
    </citation>
    <scope>NUCLEOTIDE SEQUENCE [LARGE SCALE GENOMIC DNA]</scope>
    <source>
        <strain evidence="3 4">WSL</strain>
    </source>
</reference>
<organism evidence="3 4">
    <name type="scientific">Daphnia sinensis</name>
    <dbReference type="NCBI Taxonomy" id="1820382"/>
    <lineage>
        <taxon>Eukaryota</taxon>
        <taxon>Metazoa</taxon>
        <taxon>Ecdysozoa</taxon>
        <taxon>Arthropoda</taxon>
        <taxon>Crustacea</taxon>
        <taxon>Branchiopoda</taxon>
        <taxon>Diplostraca</taxon>
        <taxon>Cladocera</taxon>
        <taxon>Anomopoda</taxon>
        <taxon>Daphniidae</taxon>
        <taxon>Daphnia</taxon>
        <taxon>Daphnia similis group</taxon>
    </lineage>
</organism>
<dbReference type="AlphaFoldDB" id="A0AAD5LKE6"/>
<name>A0AAD5LKE6_9CRUS</name>
<comment type="caution">
    <text evidence="3">The sequence shown here is derived from an EMBL/GenBank/DDBJ whole genome shotgun (WGS) entry which is preliminary data.</text>
</comment>
<proteinExistence type="predicted"/>
<sequence>MDNRRWLVILATCFLLIISSGSGARETFSQRRQRLLEEKRRQQQNVSNNAVTTTTTPAPRQLTLADSVNKAVAASNAVEFEIKMTTELNWEQYLVPIPTSMGILATMMMAAGQTDDFPLNEHVPANGFRYLNHSDSFRRSLLQIGHESYQAFLCAHNNMNKIRLSTLTIPAYIEAAIDILATGDVRLIQQRLHRPLSVVMKSINDNVNWSEEVSIAFGRLSNLTDEVHLAAISSNSVKSARKSQLAAKQSTTQLTADLLQQSLNKLEEQVKKDLDRYDRGLKDLLDAHLSKPLSFEIFGMNVKDFVVNVVAGSAIKLVKEVTTFFGGGGYKSGSSSQEGSSAEQENTTNISPPDPCIYSHKLPTFDTFSRSSTLLDGYQTLLSISSAKGRYNKAEDVAYFENLLNITSQQCQPVRDVIRTGLETIDQLHQLANATKMPEGSLEQTELANVDEKSKFEEWRKKEFARVRKLIEAFKEEATYLRDVALGLPAIDPRSGNVTRPGQKSWAGEQEKANAEYKISLHQEKLEILRRGLRGHWQEIINMTDESIRVLKEIHTWKAEELGLERAMKMLEAGLTEMSQLKKNWALLVRFFIQLSQLIKTINDNNVEDFVDHLERTIDTEAFKRSNGQLKSWVIKTIQEKTVKANQAMTLVHNMASTYSRISTKYLMPRVHSLDQMMNFQAINSTIMFYERNQLLESCIDDQLKIQELIAEEQLRLREKAETHGRQLRQQYALVYQLQENNVNDRLDENSAQVLEINVDDF</sequence>
<dbReference type="PANTHER" id="PTHR33488">
    <property type="entry name" value="ZGC:162509"/>
    <property type="match status" value="1"/>
</dbReference>
<keyword evidence="2" id="KW-0732">Signal</keyword>
<feature type="compositionally biased region" description="Polar residues" evidence="1">
    <location>
        <begin position="342"/>
        <end position="351"/>
    </location>
</feature>
<dbReference type="Proteomes" id="UP000820818">
    <property type="component" value="Linkage Group LG5"/>
</dbReference>
<protein>
    <submittedName>
        <fullName evidence="3">Uncharacterized protein</fullName>
    </submittedName>
</protein>
<feature type="region of interest" description="Disordered" evidence="1">
    <location>
        <begin position="331"/>
        <end position="355"/>
    </location>
</feature>
<feature type="compositionally biased region" description="Low complexity" evidence="1">
    <location>
        <begin position="332"/>
        <end position="341"/>
    </location>
</feature>
<evidence type="ECO:0000313" key="3">
    <source>
        <dbReference type="EMBL" id="KAI9559368.1"/>
    </source>
</evidence>
<gene>
    <name evidence="3" type="ORF">GHT06_016157</name>
</gene>
<evidence type="ECO:0000256" key="2">
    <source>
        <dbReference type="SAM" id="SignalP"/>
    </source>
</evidence>
<keyword evidence="4" id="KW-1185">Reference proteome</keyword>
<dbReference type="EMBL" id="WJBH02000005">
    <property type="protein sequence ID" value="KAI9559368.1"/>
    <property type="molecule type" value="Genomic_DNA"/>
</dbReference>
<feature type="signal peptide" evidence="2">
    <location>
        <begin position="1"/>
        <end position="23"/>
    </location>
</feature>
<evidence type="ECO:0000256" key="1">
    <source>
        <dbReference type="SAM" id="MobiDB-lite"/>
    </source>
</evidence>
<evidence type="ECO:0000313" key="4">
    <source>
        <dbReference type="Proteomes" id="UP000820818"/>
    </source>
</evidence>